<comment type="subcellular location">
    <subcellularLocation>
        <location evidence="1">Membrane</location>
        <topology evidence="1">Single-pass membrane protein</topology>
    </subcellularLocation>
</comment>
<dbReference type="Pfam" id="PF00028">
    <property type="entry name" value="Cadherin"/>
    <property type="match status" value="2"/>
</dbReference>
<keyword evidence="4" id="KW-0677">Repeat</keyword>
<keyword evidence="14" id="KW-1185">Reference proteome</keyword>
<dbReference type="InterPro" id="IPR020894">
    <property type="entry name" value="Cadherin_CS"/>
</dbReference>
<dbReference type="EMBL" id="KN770134">
    <property type="protein sequence ID" value="KIH46101.1"/>
    <property type="molecule type" value="Genomic_DNA"/>
</dbReference>
<accession>A0A0C2FMK3</accession>
<dbReference type="GO" id="GO:0007156">
    <property type="term" value="P:homophilic cell adhesion via plasma membrane adhesion molecules"/>
    <property type="evidence" value="ECO:0007669"/>
    <property type="project" value="InterPro"/>
</dbReference>
<evidence type="ECO:0000256" key="6">
    <source>
        <dbReference type="ARBA" id="ARBA00022889"/>
    </source>
</evidence>
<keyword evidence="3" id="KW-0812">Transmembrane</keyword>
<keyword evidence="2" id="KW-0245">EGF-like domain</keyword>
<dbReference type="PRINTS" id="PR00205">
    <property type="entry name" value="CADHERIN"/>
</dbReference>
<keyword evidence="5 11" id="KW-0106">Calcium</keyword>
<keyword evidence="8" id="KW-0472">Membrane</keyword>
<gene>
    <name evidence="13" type="ORF">ANCDUO_23848</name>
</gene>
<sequence length="386" mass="41622">MNITANKCKLHPSTVDFALIESGAIAGKTIAVLTVTDEDGPLLDPSPVSIESGNEDGVFDLNVQKHFSILKLAKDAGNIDRSEYDLSFVATDGQVPERRTRKTLKVFNGAKLTTSPVVVERELSASIPENSPVGSFVAQVHTNSSGCRFALVGGAPFQVDQISGIITTTASFDVNNASTYTLEIVVQLPPPSIHSIISTVTITVMDVNDHAPIFTDLPNRLSISEDIPVGTTVLAIKASDADRGENSRVTYRLINDRASEFLSIDKHSGKVTLRKTVDFEKIQRFDVEIEACDNGTPKLCSTADLPVLVEDVNDNSPEFPCPSVHTVLPLNSPPGTVVATVFAEDRDAGTAGRVYYALLDAITGFSIDRSTGTIRTTEKLKDKEYR</sequence>
<dbReference type="GO" id="GO:0005911">
    <property type="term" value="C:cell-cell junction"/>
    <property type="evidence" value="ECO:0007669"/>
    <property type="project" value="TreeGrafter"/>
</dbReference>
<dbReference type="InterPro" id="IPR002126">
    <property type="entry name" value="Cadherin-like_dom"/>
</dbReference>
<evidence type="ECO:0000256" key="10">
    <source>
        <dbReference type="ARBA" id="ARBA00023180"/>
    </source>
</evidence>
<evidence type="ECO:0000256" key="5">
    <source>
        <dbReference type="ARBA" id="ARBA00022837"/>
    </source>
</evidence>
<evidence type="ECO:0000256" key="9">
    <source>
        <dbReference type="ARBA" id="ARBA00023157"/>
    </source>
</evidence>
<feature type="domain" description="Cadherin" evidence="12">
    <location>
        <begin position="119"/>
        <end position="214"/>
    </location>
</feature>
<dbReference type="PANTHER" id="PTHR24025">
    <property type="entry name" value="DESMOGLEIN FAMILY MEMBER"/>
    <property type="match status" value="1"/>
</dbReference>
<dbReference type="GO" id="GO:0001736">
    <property type="term" value="P:establishment of planar polarity"/>
    <property type="evidence" value="ECO:0007669"/>
    <property type="project" value="UniProtKB-ARBA"/>
</dbReference>
<dbReference type="CDD" id="cd11304">
    <property type="entry name" value="Cadherin_repeat"/>
    <property type="match status" value="4"/>
</dbReference>
<evidence type="ECO:0000259" key="12">
    <source>
        <dbReference type="PROSITE" id="PS50268"/>
    </source>
</evidence>
<protein>
    <submittedName>
        <fullName evidence="13">Cadherin domain protein</fullName>
    </submittedName>
</protein>
<evidence type="ECO:0000256" key="11">
    <source>
        <dbReference type="PROSITE-ProRule" id="PRU00043"/>
    </source>
</evidence>
<dbReference type="Gene3D" id="2.60.40.60">
    <property type="entry name" value="Cadherins"/>
    <property type="match status" value="4"/>
</dbReference>
<evidence type="ECO:0000256" key="2">
    <source>
        <dbReference type="ARBA" id="ARBA00022536"/>
    </source>
</evidence>
<dbReference type="SMART" id="SM00112">
    <property type="entry name" value="CA"/>
    <property type="match status" value="2"/>
</dbReference>
<reference evidence="13 14" key="1">
    <citation type="submission" date="2013-12" db="EMBL/GenBank/DDBJ databases">
        <title>Draft genome of the parsitic nematode Ancylostoma duodenale.</title>
        <authorList>
            <person name="Mitreva M."/>
        </authorList>
    </citation>
    <scope>NUCLEOTIDE SEQUENCE [LARGE SCALE GENOMIC DNA]</scope>
    <source>
        <strain evidence="13 14">Zhejiang</strain>
    </source>
</reference>
<dbReference type="PROSITE" id="PS00232">
    <property type="entry name" value="CADHERIN_1"/>
    <property type="match status" value="1"/>
</dbReference>
<feature type="non-terminal residue" evidence="13">
    <location>
        <position position="386"/>
    </location>
</feature>
<dbReference type="SUPFAM" id="SSF49313">
    <property type="entry name" value="Cadherin-like"/>
    <property type="match status" value="4"/>
</dbReference>
<proteinExistence type="predicted"/>
<dbReference type="PANTHER" id="PTHR24025:SF23">
    <property type="entry name" value="NEURAL-CADHERIN"/>
    <property type="match status" value="1"/>
</dbReference>
<dbReference type="AlphaFoldDB" id="A0A0C2FMK3"/>
<dbReference type="OrthoDB" id="6252479at2759"/>
<evidence type="ECO:0000256" key="1">
    <source>
        <dbReference type="ARBA" id="ARBA00004167"/>
    </source>
</evidence>
<keyword evidence="7" id="KW-1133">Transmembrane helix</keyword>
<evidence type="ECO:0000256" key="4">
    <source>
        <dbReference type="ARBA" id="ARBA00022737"/>
    </source>
</evidence>
<dbReference type="GO" id="GO:0005886">
    <property type="term" value="C:plasma membrane"/>
    <property type="evidence" value="ECO:0007669"/>
    <property type="project" value="InterPro"/>
</dbReference>
<feature type="domain" description="Cadherin" evidence="12">
    <location>
        <begin position="331"/>
        <end position="384"/>
    </location>
</feature>
<organism evidence="13 14">
    <name type="scientific">Ancylostoma duodenale</name>
    <dbReference type="NCBI Taxonomy" id="51022"/>
    <lineage>
        <taxon>Eukaryota</taxon>
        <taxon>Metazoa</taxon>
        <taxon>Ecdysozoa</taxon>
        <taxon>Nematoda</taxon>
        <taxon>Chromadorea</taxon>
        <taxon>Rhabditida</taxon>
        <taxon>Rhabditina</taxon>
        <taxon>Rhabditomorpha</taxon>
        <taxon>Strongyloidea</taxon>
        <taxon>Ancylostomatidae</taxon>
        <taxon>Ancylostomatinae</taxon>
        <taxon>Ancylostoma</taxon>
    </lineage>
</organism>
<dbReference type="GO" id="GO:0048589">
    <property type="term" value="P:developmental growth"/>
    <property type="evidence" value="ECO:0007669"/>
    <property type="project" value="UniProtKB-ARBA"/>
</dbReference>
<dbReference type="GO" id="GO:0048513">
    <property type="term" value="P:animal organ development"/>
    <property type="evidence" value="ECO:0007669"/>
    <property type="project" value="UniProtKB-ARBA"/>
</dbReference>
<dbReference type="InterPro" id="IPR015919">
    <property type="entry name" value="Cadherin-like_sf"/>
</dbReference>
<keyword evidence="6" id="KW-0130">Cell adhesion</keyword>
<evidence type="ECO:0000313" key="14">
    <source>
        <dbReference type="Proteomes" id="UP000054047"/>
    </source>
</evidence>
<keyword evidence="10" id="KW-0325">Glycoprotein</keyword>
<name>A0A0C2FMK3_9BILA</name>
<dbReference type="GO" id="GO:0007163">
    <property type="term" value="P:establishment or maintenance of cell polarity"/>
    <property type="evidence" value="ECO:0007669"/>
    <property type="project" value="UniProtKB-ARBA"/>
</dbReference>
<evidence type="ECO:0000256" key="3">
    <source>
        <dbReference type="ARBA" id="ARBA00022692"/>
    </source>
</evidence>
<dbReference type="GO" id="GO:0005509">
    <property type="term" value="F:calcium ion binding"/>
    <property type="evidence" value="ECO:0007669"/>
    <property type="project" value="UniProtKB-UniRule"/>
</dbReference>
<dbReference type="Proteomes" id="UP000054047">
    <property type="component" value="Unassembled WGS sequence"/>
</dbReference>
<feature type="domain" description="Cadherin" evidence="12">
    <location>
        <begin position="215"/>
        <end position="319"/>
    </location>
</feature>
<evidence type="ECO:0000256" key="8">
    <source>
        <dbReference type="ARBA" id="ARBA00023136"/>
    </source>
</evidence>
<dbReference type="InterPro" id="IPR050971">
    <property type="entry name" value="Cadherin-domain_protein"/>
</dbReference>
<keyword evidence="9" id="KW-1015">Disulfide bond</keyword>
<evidence type="ECO:0000256" key="7">
    <source>
        <dbReference type="ARBA" id="ARBA00022989"/>
    </source>
</evidence>
<dbReference type="FunFam" id="2.60.40.60:FF:000039">
    <property type="entry name" value="FAT atypical cadherin 3"/>
    <property type="match status" value="1"/>
</dbReference>
<evidence type="ECO:0000313" key="13">
    <source>
        <dbReference type="EMBL" id="KIH46101.1"/>
    </source>
</evidence>
<dbReference type="PROSITE" id="PS50268">
    <property type="entry name" value="CADHERIN_2"/>
    <property type="match status" value="3"/>
</dbReference>